<accession>A0AAD8J8I0</accession>
<gene>
    <name evidence="3" type="ORF">POM88_009530</name>
</gene>
<dbReference type="PANTHER" id="PTHR35546">
    <property type="entry name" value="F-BOX PROTEIN INTERACTION DOMAIN PROTEIN-RELATED"/>
    <property type="match status" value="1"/>
</dbReference>
<dbReference type="NCBIfam" id="TIGR01640">
    <property type="entry name" value="F_box_assoc_1"/>
    <property type="match status" value="1"/>
</dbReference>
<name>A0AAD8J8I0_9APIA</name>
<reference evidence="3" key="2">
    <citation type="submission" date="2023-05" db="EMBL/GenBank/DDBJ databases">
        <authorList>
            <person name="Schelkunov M.I."/>
        </authorList>
    </citation>
    <scope>NUCLEOTIDE SEQUENCE</scope>
    <source>
        <strain evidence="3">Hsosn_3</strain>
        <tissue evidence="3">Leaf</tissue>
    </source>
</reference>
<proteinExistence type="predicted"/>
<evidence type="ECO:0000259" key="2">
    <source>
        <dbReference type="Pfam" id="PF07734"/>
    </source>
</evidence>
<dbReference type="InterPro" id="IPR001810">
    <property type="entry name" value="F-box_dom"/>
</dbReference>
<evidence type="ECO:0000313" key="4">
    <source>
        <dbReference type="Proteomes" id="UP001237642"/>
    </source>
</evidence>
<comment type="caution">
    <text evidence="3">The sequence shown here is derived from an EMBL/GenBank/DDBJ whole genome shotgun (WGS) entry which is preliminary data.</text>
</comment>
<dbReference type="InterPro" id="IPR017451">
    <property type="entry name" value="F-box-assoc_interact_dom"/>
</dbReference>
<feature type="domain" description="F-box associated beta-propeller type 1" evidence="2">
    <location>
        <begin position="183"/>
        <end position="337"/>
    </location>
</feature>
<dbReference type="InterPro" id="IPR055290">
    <property type="entry name" value="At3g26010-like"/>
</dbReference>
<evidence type="ECO:0000259" key="1">
    <source>
        <dbReference type="Pfam" id="PF00646"/>
    </source>
</evidence>
<dbReference type="InterPro" id="IPR036047">
    <property type="entry name" value="F-box-like_dom_sf"/>
</dbReference>
<dbReference type="AlphaFoldDB" id="A0AAD8J8I0"/>
<dbReference type="PANTHER" id="PTHR35546:SF115">
    <property type="entry name" value="F-BOX DOMAIN-CONTAINING PROTEIN"/>
    <property type="match status" value="1"/>
</dbReference>
<reference evidence="3" key="1">
    <citation type="submission" date="2023-02" db="EMBL/GenBank/DDBJ databases">
        <title>Genome of toxic invasive species Heracleum sosnowskyi carries increased number of genes despite the absence of recent whole-genome duplications.</title>
        <authorList>
            <person name="Schelkunov M."/>
            <person name="Shtratnikova V."/>
            <person name="Makarenko M."/>
            <person name="Klepikova A."/>
            <person name="Omelchenko D."/>
            <person name="Novikova G."/>
            <person name="Obukhova E."/>
            <person name="Bogdanov V."/>
            <person name="Penin A."/>
            <person name="Logacheva M."/>
        </authorList>
    </citation>
    <scope>NUCLEOTIDE SEQUENCE</scope>
    <source>
        <strain evidence="3">Hsosn_3</strain>
        <tissue evidence="3">Leaf</tissue>
    </source>
</reference>
<feature type="domain" description="F-box" evidence="1">
    <location>
        <begin position="96"/>
        <end position="131"/>
    </location>
</feature>
<organism evidence="3 4">
    <name type="scientific">Heracleum sosnowskyi</name>
    <dbReference type="NCBI Taxonomy" id="360622"/>
    <lineage>
        <taxon>Eukaryota</taxon>
        <taxon>Viridiplantae</taxon>
        <taxon>Streptophyta</taxon>
        <taxon>Embryophyta</taxon>
        <taxon>Tracheophyta</taxon>
        <taxon>Spermatophyta</taxon>
        <taxon>Magnoliopsida</taxon>
        <taxon>eudicotyledons</taxon>
        <taxon>Gunneridae</taxon>
        <taxon>Pentapetalae</taxon>
        <taxon>asterids</taxon>
        <taxon>campanulids</taxon>
        <taxon>Apiales</taxon>
        <taxon>Apiaceae</taxon>
        <taxon>Apioideae</taxon>
        <taxon>apioid superclade</taxon>
        <taxon>Tordylieae</taxon>
        <taxon>Tordyliinae</taxon>
        <taxon>Heracleum</taxon>
    </lineage>
</organism>
<dbReference type="Pfam" id="PF07734">
    <property type="entry name" value="FBA_1"/>
    <property type="match status" value="1"/>
</dbReference>
<evidence type="ECO:0000313" key="3">
    <source>
        <dbReference type="EMBL" id="KAK1399667.1"/>
    </source>
</evidence>
<dbReference type="SUPFAM" id="SSF81383">
    <property type="entry name" value="F-box domain"/>
    <property type="match status" value="1"/>
</dbReference>
<dbReference type="Pfam" id="PF00646">
    <property type="entry name" value="F-box"/>
    <property type="match status" value="1"/>
</dbReference>
<keyword evidence="4" id="KW-1185">Reference proteome</keyword>
<protein>
    <submittedName>
        <fullName evidence="3">F-box domain containing protein</fullName>
    </submittedName>
</protein>
<dbReference type="InterPro" id="IPR006527">
    <property type="entry name" value="F-box-assoc_dom_typ1"/>
</dbReference>
<dbReference type="Proteomes" id="UP001237642">
    <property type="component" value="Unassembled WGS sequence"/>
</dbReference>
<dbReference type="EMBL" id="JAUIZM010000002">
    <property type="protein sequence ID" value="KAK1399667.1"/>
    <property type="molecule type" value="Genomic_DNA"/>
</dbReference>
<sequence>MEDKVAGSVKILAVALLVMIQPSLTFCKLNIIVGEYALFKSVAKNLNQTCIRNLCSKAQQVIGYIIFSKHNQESAASFAGQGREPVESAVQVASSEDLLIAILLHVPTETLLGFKTVSKQWLSLIANPRFIHLHHPLRPSASALFYAIPCRSNPDHQFIPLEDNHGSLPPFKTLNFIHGPLSSGISVLQSCNGLLLCASYRAHDLNRIYYVYNPTTRQFATLPPIKREHSETVYGMSLAFDPTESCYYKVVCVRRSEISHLPLQIEIYSSETRFWRISGQPFIAPMYKEFQNCIYWNGSIHWWNGFVQYRQWRDGPYSLYFKVEKERIEQLAMPMKHITVATPYLEDPETYSEASYVGESEGHWHLIEVYYDSTCLYNVYEMARDYSFASHLVLRETITTDTKFFNHIC</sequence>